<gene>
    <name evidence="2" type="ORF">SAMN04489835_4216</name>
</gene>
<feature type="domain" description="IrrE N-terminal-like" evidence="1">
    <location>
        <begin position="64"/>
        <end position="135"/>
    </location>
</feature>
<name>A0A1H6KV62_MYCRU</name>
<evidence type="ECO:0000313" key="3">
    <source>
        <dbReference type="Proteomes" id="UP000182915"/>
    </source>
</evidence>
<dbReference type="OrthoDB" id="3240543at2"/>
<evidence type="ECO:0000259" key="1">
    <source>
        <dbReference type="Pfam" id="PF06114"/>
    </source>
</evidence>
<sequence length="337" mass="37050">MDGWDDLAFGRDAQAIAARIAAECTTFNLAALRDDPLGTLVRSTEITIEIEDGLAATGCGGGGYYRPSPPTIHLHPATSRRDNFTLLHELAHHLQQSHDQWGFALIDMTDRERREIEEAVCDQFAAQILMPVDDTDRHATSLHPADVMSGLFARSAASRSAALQRVREMLPEGARWLLAVADLDGVVTTSASTYDDPQPPKGFAQKGFRRVAAEAMESAVRREFHEGIEYKTGSVLDGMRVEAALDYEERYVFLALRPTTANGAGTWTFPPQECSNPACEKTFQAKQSSGRCENCQDFKCPHCQRCGCTAPATPTKCGTCFLPYTPAEMESGKHECW</sequence>
<dbReference type="InterPro" id="IPR010359">
    <property type="entry name" value="IrrE_HExxH"/>
</dbReference>
<protein>
    <recommendedName>
        <fullName evidence="1">IrrE N-terminal-like domain-containing protein</fullName>
    </recommendedName>
</protein>
<accession>A0A1H6KV62</accession>
<proteinExistence type="predicted"/>
<dbReference type="RefSeq" id="WP_157897768.1">
    <property type="nucleotide sequence ID" value="NZ_LT629971.1"/>
</dbReference>
<keyword evidence="3" id="KW-1185">Reference proteome</keyword>
<dbReference type="EMBL" id="LT629971">
    <property type="protein sequence ID" value="SEH79479.1"/>
    <property type="molecule type" value="Genomic_DNA"/>
</dbReference>
<dbReference type="Proteomes" id="UP000182915">
    <property type="component" value="Chromosome I"/>
</dbReference>
<dbReference type="Pfam" id="PF06114">
    <property type="entry name" value="Peptidase_M78"/>
    <property type="match status" value="1"/>
</dbReference>
<organism evidence="2 3">
    <name type="scientific">Mycolicibacterium rutilum</name>
    <name type="common">Mycobacterium rutilum</name>
    <dbReference type="NCBI Taxonomy" id="370526"/>
    <lineage>
        <taxon>Bacteria</taxon>
        <taxon>Bacillati</taxon>
        <taxon>Actinomycetota</taxon>
        <taxon>Actinomycetes</taxon>
        <taxon>Mycobacteriales</taxon>
        <taxon>Mycobacteriaceae</taxon>
        <taxon>Mycolicibacterium</taxon>
    </lineage>
</organism>
<dbReference type="STRING" id="370526.SAMN04489835_4216"/>
<dbReference type="AlphaFoldDB" id="A0A1H6KV62"/>
<dbReference type="Gene3D" id="1.10.10.2910">
    <property type="match status" value="1"/>
</dbReference>
<reference evidence="3" key="1">
    <citation type="submission" date="2016-10" db="EMBL/GenBank/DDBJ databases">
        <authorList>
            <person name="Varghese N."/>
            <person name="Submissions S."/>
        </authorList>
    </citation>
    <scope>NUCLEOTIDE SEQUENCE [LARGE SCALE GENOMIC DNA]</scope>
    <source>
        <strain evidence="3">DSM 45405</strain>
    </source>
</reference>
<evidence type="ECO:0000313" key="2">
    <source>
        <dbReference type="EMBL" id="SEH79479.1"/>
    </source>
</evidence>